<sequence length="111" mass="12373">MLESLTKNSGENQPATLKSQIVADERTNSVIVSGDPATRDKMRRLIRRLDSEMERSGNSQVFYLKYSKAEDLVDVLKQVSGTLTRLKKRRKARSVAGVRLSPSPPANTVMP</sequence>
<evidence type="ECO:0000259" key="2">
    <source>
        <dbReference type="Pfam" id="PF03958"/>
    </source>
</evidence>
<evidence type="ECO:0000313" key="3">
    <source>
        <dbReference type="EMBL" id="STG50146.1"/>
    </source>
</evidence>
<feature type="region of interest" description="Disordered" evidence="1">
    <location>
        <begin position="1"/>
        <end position="20"/>
    </location>
</feature>
<protein>
    <submittedName>
        <fullName evidence="3">Type II secretion system protein D</fullName>
    </submittedName>
</protein>
<organism evidence="3 4">
    <name type="scientific">Escherichia coli</name>
    <dbReference type="NCBI Taxonomy" id="562"/>
    <lineage>
        <taxon>Bacteria</taxon>
        <taxon>Pseudomonadati</taxon>
        <taxon>Pseudomonadota</taxon>
        <taxon>Gammaproteobacteria</taxon>
        <taxon>Enterobacterales</taxon>
        <taxon>Enterobacteriaceae</taxon>
        <taxon>Escherichia</taxon>
    </lineage>
</organism>
<proteinExistence type="predicted"/>
<evidence type="ECO:0000256" key="1">
    <source>
        <dbReference type="SAM" id="MobiDB-lite"/>
    </source>
</evidence>
<feature type="domain" description="NolW-like" evidence="2">
    <location>
        <begin position="3"/>
        <end position="52"/>
    </location>
</feature>
<reference evidence="3 4" key="1">
    <citation type="submission" date="2018-06" db="EMBL/GenBank/DDBJ databases">
        <authorList>
            <consortium name="Pathogen Informatics"/>
            <person name="Doyle S."/>
        </authorList>
    </citation>
    <scope>NUCLEOTIDE SEQUENCE [LARGE SCALE GENOMIC DNA]</scope>
    <source>
        <strain evidence="3 4">NCTC11112</strain>
    </source>
</reference>
<dbReference type="AlphaFoldDB" id="A0A376MI54"/>
<dbReference type="Pfam" id="PF03958">
    <property type="entry name" value="Secretin_N"/>
    <property type="match status" value="1"/>
</dbReference>
<dbReference type="EMBL" id="UGAW01000001">
    <property type="protein sequence ID" value="STG50146.1"/>
    <property type="molecule type" value="Genomic_DNA"/>
</dbReference>
<dbReference type="InterPro" id="IPR005644">
    <property type="entry name" value="NolW-like"/>
</dbReference>
<evidence type="ECO:0000313" key="4">
    <source>
        <dbReference type="Proteomes" id="UP000254817"/>
    </source>
</evidence>
<gene>
    <name evidence="3" type="primary">gspD_2</name>
    <name evidence="3" type="ORF">NCTC11112_00545</name>
</gene>
<dbReference type="InterPro" id="IPR038591">
    <property type="entry name" value="NolW-like_sf"/>
</dbReference>
<feature type="region of interest" description="Disordered" evidence="1">
    <location>
        <begin position="90"/>
        <end position="111"/>
    </location>
</feature>
<dbReference type="Proteomes" id="UP000254817">
    <property type="component" value="Unassembled WGS sequence"/>
</dbReference>
<name>A0A376MI54_ECOLX</name>
<dbReference type="Gene3D" id="3.30.1370.120">
    <property type="match status" value="2"/>
</dbReference>
<accession>A0A376MI54</accession>
<feature type="compositionally biased region" description="Polar residues" evidence="1">
    <location>
        <begin position="1"/>
        <end position="19"/>
    </location>
</feature>